<dbReference type="RefSeq" id="WP_102774663.1">
    <property type="nucleotide sequence ID" value="NZ_POQS01000006.1"/>
</dbReference>
<proteinExistence type="predicted"/>
<dbReference type="EMBL" id="POQS01000006">
    <property type="protein sequence ID" value="PND31569.1"/>
    <property type="molecule type" value="Genomic_DNA"/>
</dbReference>
<sequence length="80" mass="9194">MKFAKEIIGLMAAYPGRDFRMVELVRHATGARELAPRERERDRKAITRVLAQLAEAGHILRRPTRSGVRNSLCYRWKSGT</sequence>
<reference evidence="1 2" key="1">
    <citation type="submission" date="2018-01" db="EMBL/GenBank/DDBJ databases">
        <title>The draft genome of an aniline degradation strain ANB-1.</title>
        <authorList>
            <person name="Zhang L."/>
            <person name="Jiang J."/>
        </authorList>
    </citation>
    <scope>NUCLEOTIDE SEQUENCE [LARGE SCALE GENOMIC DNA]</scope>
    <source>
        <strain evidence="1 2">ANB-1</strain>
    </source>
</reference>
<dbReference type="Proteomes" id="UP000235994">
    <property type="component" value="Unassembled WGS sequence"/>
</dbReference>
<dbReference type="AlphaFoldDB" id="A0A2N8KDP5"/>
<gene>
    <name evidence="1" type="ORF">C1I89_22285</name>
</gene>
<keyword evidence="2" id="KW-1185">Reference proteome</keyword>
<organism evidence="1 2">
    <name type="scientific">Achromobacter pulmonis</name>
    <dbReference type="NCBI Taxonomy" id="1389932"/>
    <lineage>
        <taxon>Bacteria</taxon>
        <taxon>Pseudomonadati</taxon>
        <taxon>Pseudomonadota</taxon>
        <taxon>Betaproteobacteria</taxon>
        <taxon>Burkholderiales</taxon>
        <taxon>Alcaligenaceae</taxon>
        <taxon>Achromobacter</taxon>
    </lineage>
</organism>
<evidence type="ECO:0000313" key="1">
    <source>
        <dbReference type="EMBL" id="PND31569.1"/>
    </source>
</evidence>
<protein>
    <submittedName>
        <fullName evidence="1">Uncharacterized protein</fullName>
    </submittedName>
</protein>
<accession>A0A2N8KDP5</accession>
<evidence type="ECO:0000313" key="2">
    <source>
        <dbReference type="Proteomes" id="UP000235994"/>
    </source>
</evidence>
<comment type="caution">
    <text evidence="1">The sequence shown here is derived from an EMBL/GenBank/DDBJ whole genome shotgun (WGS) entry which is preliminary data.</text>
</comment>
<name>A0A2N8KDP5_9BURK</name>